<feature type="chain" id="PRO_5017303289" evidence="1">
    <location>
        <begin position="23"/>
        <end position="154"/>
    </location>
</feature>
<organism evidence="2 3">
    <name type="scientific">Glomus cerebriforme</name>
    <dbReference type="NCBI Taxonomy" id="658196"/>
    <lineage>
        <taxon>Eukaryota</taxon>
        <taxon>Fungi</taxon>
        <taxon>Fungi incertae sedis</taxon>
        <taxon>Mucoromycota</taxon>
        <taxon>Glomeromycotina</taxon>
        <taxon>Glomeromycetes</taxon>
        <taxon>Glomerales</taxon>
        <taxon>Glomeraceae</taxon>
        <taxon>Glomus</taxon>
    </lineage>
</organism>
<sequence length="154" mass="16922">MRTIILSPLMLIILCRITLVNCQDNLIPRAPIPQIIKFPGAQPTTSIPKDPIQPTQQPLASEIPKTLAAQPTPTPTPSPVIVLSTTIKYIPDVTTLAPTATVVDYVADSDSSDDDKSSYNKILVNLWYIGLFNNIFSVTHHSINKIWFVSTLIS</sequence>
<dbReference type="Proteomes" id="UP000265703">
    <property type="component" value="Unassembled WGS sequence"/>
</dbReference>
<feature type="signal peptide" evidence="1">
    <location>
        <begin position="1"/>
        <end position="22"/>
    </location>
</feature>
<gene>
    <name evidence="2" type="ORF">C1645_875437</name>
</gene>
<reference evidence="2 3" key="1">
    <citation type="submission" date="2018-06" db="EMBL/GenBank/DDBJ databases">
        <title>Comparative genomics reveals the genomic features of Rhizophagus irregularis, R. cerebriforme, R. diaphanum and Gigaspora rosea, and their symbiotic lifestyle signature.</title>
        <authorList>
            <person name="Morin E."/>
            <person name="San Clemente H."/>
            <person name="Chen E.C.H."/>
            <person name="De La Providencia I."/>
            <person name="Hainaut M."/>
            <person name="Kuo A."/>
            <person name="Kohler A."/>
            <person name="Murat C."/>
            <person name="Tang N."/>
            <person name="Roy S."/>
            <person name="Loubradou J."/>
            <person name="Henrissat B."/>
            <person name="Grigoriev I.V."/>
            <person name="Corradi N."/>
            <person name="Roux C."/>
            <person name="Martin F.M."/>
        </authorList>
    </citation>
    <scope>NUCLEOTIDE SEQUENCE [LARGE SCALE GENOMIC DNA]</scope>
    <source>
        <strain evidence="2 3">DAOM 227022</strain>
    </source>
</reference>
<proteinExistence type="predicted"/>
<dbReference type="STRING" id="658196.A0A397SZF1"/>
<name>A0A397SZF1_9GLOM</name>
<keyword evidence="1" id="KW-0732">Signal</keyword>
<accession>A0A397SZF1</accession>
<comment type="caution">
    <text evidence="2">The sequence shown here is derived from an EMBL/GenBank/DDBJ whole genome shotgun (WGS) entry which is preliminary data.</text>
</comment>
<evidence type="ECO:0000313" key="3">
    <source>
        <dbReference type="Proteomes" id="UP000265703"/>
    </source>
</evidence>
<evidence type="ECO:0000313" key="2">
    <source>
        <dbReference type="EMBL" id="RIA91458.1"/>
    </source>
</evidence>
<evidence type="ECO:0000256" key="1">
    <source>
        <dbReference type="SAM" id="SignalP"/>
    </source>
</evidence>
<dbReference type="EMBL" id="QKYT01000152">
    <property type="protein sequence ID" value="RIA91458.1"/>
    <property type="molecule type" value="Genomic_DNA"/>
</dbReference>
<keyword evidence="3" id="KW-1185">Reference proteome</keyword>
<protein>
    <submittedName>
        <fullName evidence="2">Uncharacterized protein</fullName>
    </submittedName>
</protein>
<dbReference type="AlphaFoldDB" id="A0A397SZF1"/>